<proteinExistence type="predicted"/>
<organism evidence="2">
    <name type="scientific">Rhizophora mucronata</name>
    <name type="common">Asiatic mangrove</name>
    <dbReference type="NCBI Taxonomy" id="61149"/>
    <lineage>
        <taxon>Eukaryota</taxon>
        <taxon>Viridiplantae</taxon>
        <taxon>Streptophyta</taxon>
        <taxon>Embryophyta</taxon>
        <taxon>Tracheophyta</taxon>
        <taxon>Spermatophyta</taxon>
        <taxon>Magnoliopsida</taxon>
        <taxon>eudicotyledons</taxon>
        <taxon>Gunneridae</taxon>
        <taxon>Pentapetalae</taxon>
        <taxon>rosids</taxon>
        <taxon>fabids</taxon>
        <taxon>Malpighiales</taxon>
        <taxon>Rhizophoraceae</taxon>
        <taxon>Rhizophora</taxon>
    </lineage>
</organism>
<feature type="compositionally biased region" description="Basic and acidic residues" evidence="1">
    <location>
        <begin position="73"/>
        <end position="85"/>
    </location>
</feature>
<dbReference type="EMBL" id="GGEC01052240">
    <property type="protein sequence ID" value="MBX32724.1"/>
    <property type="molecule type" value="Transcribed_RNA"/>
</dbReference>
<feature type="compositionally biased region" description="Polar residues" evidence="1">
    <location>
        <begin position="105"/>
        <end position="121"/>
    </location>
</feature>
<feature type="region of interest" description="Disordered" evidence="1">
    <location>
        <begin position="280"/>
        <end position="302"/>
    </location>
</feature>
<feature type="region of interest" description="Disordered" evidence="1">
    <location>
        <begin position="29"/>
        <end position="139"/>
    </location>
</feature>
<sequence>MLNISNFGNQYQPEASTAHVLRFEAYEHPKPAVPSTSPPVPLASSSEFIPVPSPSYYSETQKVASVPSASDPRSSELKLRLDGVQKKWGRPTYSSPSTSTSNSNLQKTVNAITQDGVSTGNPKAHETSHESKRSQIEISPEKQKLAATLFGGTISKPGRRVNQGLAKASSQAVTKATVASTAENPVSHTTPVAPPPDLLDLGGTAGTSEAQPMDPFMQLEGLLDPAQETSSVNRNAITVNEVPDIMTLYEKTLGGGQSGGGAHASSTNRDDVSFISTLPNATFDPATQPVQHAKGPNPKDSLEKDAFVRQMGVTPSNQNPNLFRDLLG</sequence>
<dbReference type="EMBL" id="GGEC01052239">
    <property type="protein sequence ID" value="MBX32723.1"/>
    <property type="molecule type" value="Transcribed_RNA"/>
</dbReference>
<evidence type="ECO:0000313" key="2">
    <source>
        <dbReference type="EMBL" id="MBX32723.1"/>
    </source>
</evidence>
<dbReference type="AlphaFoldDB" id="A0A2P2MR63"/>
<reference evidence="2" key="1">
    <citation type="submission" date="2018-02" db="EMBL/GenBank/DDBJ databases">
        <title>Rhizophora mucronata_Transcriptome.</title>
        <authorList>
            <person name="Meera S.P."/>
            <person name="Sreeshan A."/>
            <person name="Augustine A."/>
        </authorList>
    </citation>
    <scope>NUCLEOTIDE SEQUENCE</scope>
    <source>
        <tissue evidence="2">Leaf</tissue>
    </source>
</reference>
<feature type="compositionally biased region" description="Basic and acidic residues" evidence="1">
    <location>
        <begin position="123"/>
        <end position="139"/>
    </location>
</feature>
<feature type="compositionally biased region" description="Polar residues" evidence="1">
    <location>
        <begin position="55"/>
        <end position="72"/>
    </location>
</feature>
<name>A0A2P2MR63_RHIMU</name>
<feature type="compositionally biased region" description="Low complexity" evidence="1">
    <location>
        <begin position="91"/>
        <end position="104"/>
    </location>
</feature>
<feature type="compositionally biased region" description="Polar residues" evidence="1">
    <location>
        <begin position="177"/>
        <end position="190"/>
    </location>
</feature>
<feature type="region of interest" description="Disordered" evidence="1">
    <location>
        <begin position="177"/>
        <end position="197"/>
    </location>
</feature>
<accession>A0A2P2MR63</accession>
<evidence type="ECO:0000256" key="1">
    <source>
        <dbReference type="SAM" id="MobiDB-lite"/>
    </source>
</evidence>
<protein>
    <submittedName>
        <fullName evidence="2">Epsilon-adaptin family protein</fullName>
    </submittedName>
</protein>